<dbReference type="PANTHER" id="PTHR31687">
    <property type="match status" value="1"/>
</dbReference>
<comment type="caution">
    <text evidence="1">The sequence shown here is derived from an EMBL/GenBank/DDBJ whole genome shotgun (WGS) entry which is preliminary data.</text>
</comment>
<dbReference type="GeneID" id="70125751"/>
<protein>
    <recommendedName>
        <fullName evidence="3">DUF1688-domain-containing protein</fullName>
    </recommendedName>
</protein>
<dbReference type="EMBL" id="JAGPXC010000009">
    <property type="protein sequence ID" value="KAH6647218.1"/>
    <property type="molecule type" value="Genomic_DNA"/>
</dbReference>
<dbReference type="PANTHER" id="PTHR31687:SF3">
    <property type="entry name" value="PROTEIN URG3"/>
    <property type="match status" value="1"/>
</dbReference>
<evidence type="ECO:0000313" key="1">
    <source>
        <dbReference type="EMBL" id="KAH6647218.1"/>
    </source>
</evidence>
<dbReference type="OrthoDB" id="2153176at2759"/>
<name>A0A9P8RN23_9PEZI</name>
<sequence length="458" mass="51175">MVRSSKLKFKEKKRTNNTIQAKMADYASSEINYLLSLQAVRERSQLVFQAAKEGSLDSFDYDEQRMSEVAKFVINIIKRDFGPDRYSEIPPHGRWQQFNVGGIDRIGELLEQWASEGHDKLEQTRRLIDLFFVSVLTDAGVGDKWKFVEPNTDRVYNRSEGTAVASLYMFKSGILGKDGTGDHSVDANSLKALTEESFSKYYQITPENPMVGVSSRVSLLNTAGQQLSDYSAQVNWPAARPGHMVDYLIKNAKEPNTLDYEDLWKILQSVLIPSWPKERTHIFGKPIGDAWPLKVLADNAKKEGNDREAATIAPFHKLTQWLGYSLTTPFSRVLGIKIINGTLGTGLPEYRNGGLFYDLGALKLKPEVLKAGQQASGQDLPLYPATGNTIVEWRAMTVALLDELHKLVSDHFEKEGVKLSLAQVLEAGSWLGGREIAAKLRPETKSSPILFEGDGTLF</sequence>
<proteinExistence type="predicted"/>
<evidence type="ECO:0000313" key="2">
    <source>
        <dbReference type="Proteomes" id="UP000758603"/>
    </source>
</evidence>
<dbReference type="InterPro" id="IPR012469">
    <property type="entry name" value="DUF1688"/>
</dbReference>
<reference evidence="1" key="1">
    <citation type="journal article" date="2021" name="Nat. Commun.">
        <title>Genetic determinants of endophytism in the Arabidopsis root mycobiome.</title>
        <authorList>
            <person name="Mesny F."/>
            <person name="Miyauchi S."/>
            <person name="Thiergart T."/>
            <person name="Pickel B."/>
            <person name="Atanasova L."/>
            <person name="Karlsson M."/>
            <person name="Huettel B."/>
            <person name="Barry K.W."/>
            <person name="Haridas S."/>
            <person name="Chen C."/>
            <person name="Bauer D."/>
            <person name="Andreopoulos W."/>
            <person name="Pangilinan J."/>
            <person name="LaButti K."/>
            <person name="Riley R."/>
            <person name="Lipzen A."/>
            <person name="Clum A."/>
            <person name="Drula E."/>
            <person name="Henrissat B."/>
            <person name="Kohler A."/>
            <person name="Grigoriev I.V."/>
            <person name="Martin F.M."/>
            <person name="Hacquard S."/>
        </authorList>
    </citation>
    <scope>NUCLEOTIDE SEQUENCE</scope>
    <source>
        <strain evidence="1">MPI-SDFR-AT-0073</strain>
    </source>
</reference>
<dbReference type="Pfam" id="PF07958">
    <property type="entry name" value="DUF1688"/>
    <property type="match status" value="1"/>
</dbReference>
<accession>A0A9P8RN23</accession>
<keyword evidence="2" id="KW-1185">Reference proteome</keyword>
<dbReference type="AlphaFoldDB" id="A0A9P8RN23"/>
<dbReference type="Proteomes" id="UP000758603">
    <property type="component" value="Unassembled WGS sequence"/>
</dbReference>
<organism evidence="1 2">
    <name type="scientific">Truncatella angustata</name>
    <dbReference type="NCBI Taxonomy" id="152316"/>
    <lineage>
        <taxon>Eukaryota</taxon>
        <taxon>Fungi</taxon>
        <taxon>Dikarya</taxon>
        <taxon>Ascomycota</taxon>
        <taxon>Pezizomycotina</taxon>
        <taxon>Sordariomycetes</taxon>
        <taxon>Xylariomycetidae</taxon>
        <taxon>Amphisphaeriales</taxon>
        <taxon>Sporocadaceae</taxon>
        <taxon>Truncatella</taxon>
    </lineage>
</organism>
<evidence type="ECO:0008006" key="3">
    <source>
        <dbReference type="Google" id="ProtNLM"/>
    </source>
</evidence>
<dbReference type="RefSeq" id="XP_045953732.1">
    <property type="nucleotide sequence ID" value="XM_046096859.1"/>
</dbReference>
<gene>
    <name evidence="1" type="ORF">BKA67DRAFT_428866</name>
</gene>